<sequence length="261" mass="29509">MTSTSTTAQLLYLEVDFGDRPALATLRTGVLAVERLAALAYDLHDPPPHSADEPWPWRRRITVPHSSSRNTPEGVNTWVQPVVIERTSLASPWVTVLAEAAKSAQPLYYTCGTLLVLHRLLNMTMSWQRHRMDMRERQEQMGSPPRGVRGEEGLVDDEAPVFRAVRETTPQMPESEMTPYTERWPGLDEMPPTPEMVATKRLQRQGRKLLRSDLVDHEGVSRRELEKGVVELQRSVERAAKILGQIQANEMIAEDDPRATG</sequence>
<name>A0ABY2RV03_9PSEU</name>
<dbReference type="EMBL" id="SWMS01000030">
    <property type="protein sequence ID" value="TKG61536.1"/>
    <property type="molecule type" value="Genomic_DNA"/>
</dbReference>
<keyword evidence="2" id="KW-1185">Reference proteome</keyword>
<reference evidence="1 2" key="1">
    <citation type="journal article" date="2015" name="Antonie Van Leeuwenhoek">
        <title>Prauserella endophytica sp. nov., an endophytic actinobacterium isolated from Tamarix taklamakanensis.</title>
        <authorList>
            <person name="Liu J.M."/>
            <person name="Habden X."/>
            <person name="Guo L."/>
            <person name="Tuo L."/>
            <person name="Jiang Z.K."/>
            <person name="Liu S.W."/>
            <person name="Liu X.F."/>
            <person name="Chen L."/>
            <person name="Li R.F."/>
            <person name="Zhang Y.Q."/>
            <person name="Sun C.H."/>
        </authorList>
    </citation>
    <scope>NUCLEOTIDE SEQUENCE [LARGE SCALE GENOMIC DNA]</scope>
    <source>
        <strain evidence="1 2">CGMCC 4.7182</strain>
    </source>
</reference>
<comment type="caution">
    <text evidence="1">The sequence shown here is derived from an EMBL/GenBank/DDBJ whole genome shotgun (WGS) entry which is preliminary data.</text>
</comment>
<evidence type="ECO:0000313" key="2">
    <source>
        <dbReference type="Proteomes" id="UP000309992"/>
    </source>
</evidence>
<proteinExistence type="predicted"/>
<dbReference type="Proteomes" id="UP000309992">
    <property type="component" value="Unassembled WGS sequence"/>
</dbReference>
<organism evidence="1 2">
    <name type="scientific">Prauserella endophytica</name>
    <dbReference type="NCBI Taxonomy" id="1592324"/>
    <lineage>
        <taxon>Bacteria</taxon>
        <taxon>Bacillati</taxon>
        <taxon>Actinomycetota</taxon>
        <taxon>Actinomycetes</taxon>
        <taxon>Pseudonocardiales</taxon>
        <taxon>Pseudonocardiaceae</taxon>
        <taxon>Prauserella</taxon>
        <taxon>Prauserella coralliicola group</taxon>
    </lineage>
</organism>
<gene>
    <name evidence="1" type="ORF">FCN18_33395</name>
</gene>
<protein>
    <submittedName>
        <fullName evidence="1">Uncharacterized protein</fullName>
    </submittedName>
</protein>
<evidence type="ECO:0000313" key="1">
    <source>
        <dbReference type="EMBL" id="TKG61536.1"/>
    </source>
</evidence>
<dbReference type="RefSeq" id="WP_137097012.1">
    <property type="nucleotide sequence ID" value="NZ_SWMS01000030.1"/>
</dbReference>
<accession>A0ABY2RV03</accession>